<dbReference type="PANTHER" id="PTHR30576:SF8">
    <property type="entry name" value="UNDECAPRENYL-PHOSPHATE GALACTOSE PHOSPHOTRANSFERASE"/>
    <property type="match status" value="1"/>
</dbReference>
<feature type="non-terminal residue" evidence="3">
    <location>
        <position position="1"/>
    </location>
</feature>
<reference evidence="3" key="1">
    <citation type="journal article" date="2019" name="Nat. Med.">
        <title>A library of human gut bacterial isolates paired with longitudinal multiomics data enables mechanistic microbiome research.</title>
        <authorList>
            <person name="Poyet M."/>
            <person name="Groussin M."/>
            <person name="Gibbons S.M."/>
            <person name="Avila-Pacheco J."/>
            <person name="Jiang X."/>
            <person name="Kearney S.M."/>
            <person name="Perrotta A.R."/>
            <person name="Berdy B."/>
            <person name="Zhao S."/>
            <person name="Lieberman T.D."/>
            <person name="Swanson P.K."/>
            <person name="Smith M."/>
            <person name="Roesemann S."/>
            <person name="Alexander J.E."/>
            <person name="Rich S.A."/>
            <person name="Livny J."/>
            <person name="Vlamakis H."/>
            <person name="Clish C."/>
            <person name="Bullock K."/>
            <person name="Deik A."/>
            <person name="Scott J."/>
            <person name="Pierce K.A."/>
            <person name="Xavier R.J."/>
            <person name="Alm E.J."/>
        </authorList>
    </citation>
    <scope>NUCLEOTIDE SEQUENCE [LARGE SCALE GENOMIC DNA]</scope>
    <source>
        <strain evidence="3">BIOML-A8</strain>
    </source>
</reference>
<dbReference type="PANTHER" id="PTHR30576">
    <property type="entry name" value="COLANIC BIOSYNTHESIS UDP-GLUCOSE LIPID CARRIER TRANSFERASE"/>
    <property type="match status" value="1"/>
</dbReference>
<dbReference type="Pfam" id="PF02397">
    <property type="entry name" value="Bac_transf"/>
    <property type="match status" value="1"/>
</dbReference>
<evidence type="ECO:0000259" key="2">
    <source>
        <dbReference type="Pfam" id="PF02397"/>
    </source>
</evidence>
<dbReference type="EMBL" id="VVZE01000138">
    <property type="protein sequence ID" value="KAA5378038.1"/>
    <property type="molecule type" value="Genomic_DNA"/>
</dbReference>
<dbReference type="AlphaFoldDB" id="A0A642PK63"/>
<keyword evidence="3" id="KW-0808">Transferase</keyword>
<gene>
    <name evidence="3" type="ORF">F2Y44_23325</name>
</gene>
<comment type="caution">
    <text evidence="3">The sequence shown here is derived from an EMBL/GenBank/DDBJ whole genome shotgun (WGS) entry which is preliminary data.</text>
</comment>
<proteinExistence type="inferred from homology"/>
<name>A0A642PK63_9BACT</name>
<sequence length="142" mass="16386">FKSMTDERDAEGKLLPDANRLTKVGRFVRSTSIDELPQLLNVLKGDMALIGPRPLRTYYLPLYSKEQMRRHEVRPGITGWAQINGRNNLSWTKKFELDVWYVDHCSFSLDMQIAFATIRKVFIREGISREGEATTVPFNGHN</sequence>
<dbReference type="RefSeq" id="WP_149943169.1">
    <property type="nucleotide sequence ID" value="NZ_VVZE01000138.1"/>
</dbReference>
<organism evidence="3">
    <name type="scientific">Phocaeicola dorei</name>
    <dbReference type="NCBI Taxonomy" id="357276"/>
    <lineage>
        <taxon>Bacteria</taxon>
        <taxon>Pseudomonadati</taxon>
        <taxon>Bacteroidota</taxon>
        <taxon>Bacteroidia</taxon>
        <taxon>Bacteroidales</taxon>
        <taxon>Bacteroidaceae</taxon>
        <taxon>Phocaeicola</taxon>
    </lineage>
</organism>
<protein>
    <submittedName>
        <fullName evidence="3">Sugar transferase</fullName>
    </submittedName>
</protein>
<evidence type="ECO:0000313" key="3">
    <source>
        <dbReference type="EMBL" id="KAA5378038.1"/>
    </source>
</evidence>
<comment type="similarity">
    <text evidence="1">Belongs to the bacterial sugar transferase family.</text>
</comment>
<evidence type="ECO:0000256" key="1">
    <source>
        <dbReference type="ARBA" id="ARBA00006464"/>
    </source>
</evidence>
<dbReference type="InterPro" id="IPR003362">
    <property type="entry name" value="Bact_transf"/>
</dbReference>
<feature type="domain" description="Bacterial sugar transferase" evidence="2">
    <location>
        <begin position="1"/>
        <end position="122"/>
    </location>
</feature>
<dbReference type="GO" id="GO:0016780">
    <property type="term" value="F:phosphotransferase activity, for other substituted phosphate groups"/>
    <property type="evidence" value="ECO:0007669"/>
    <property type="project" value="TreeGrafter"/>
</dbReference>
<accession>A0A642PK63</accession>